<reference evidence="22" key="2">
    <citation type="submission" date="2015-07" db="EMBL/GenBank/DDBJ databases">
        <title>Mitochondrial genome rearrangements at low taxonomic levels: three distinct mitogenome gene orders in the genus Pseudoniphargus (Crustacea: Amphipoda).</title>
        <authorList>
            <person name="Stokkan M."/>
            <person name="Jurado-Rivera J.A."/>
            <person name="Juan C."/>
            <person name="Jaume D."/>
            <person name="Pons J."/>
        </authorList>
    </citation>
    <scope>NUCLEOTIDE SEQUENCE</scope>
    <source>
        <tissue evidence="22">Adult</tissue>
    </source>
</reference>
<feature type="transmembrane region" description="Helical" evidence="19">
    <location>
        <begin position="289"/>
        <end position="309"/>
    </location>
</feature>
<geneLocation type="mitochondrion" evidence="22"/>
<dbReference type="GO" id="GO:0008121">
    <property type="term" value="F:quinol-cytochrome-c reductase activity"/>
    <property type="evidence" value="ECO:0007669"/>
    <property type="project" value="InterPro"/>
</dbReference>
<feature type="transmembrane region" description="Helical" evidence="19">
    <location>
        <begin position="321"/>
        <end position="341"/>
    </location>
</feature>
<keyword evidence="7 19" id="KW-0679">Respiratory chain</keyword>
<dbReference type="Pfam" id="PF00033">
    <property type="entry name" value="Cytochrome_B"/>
    <property type="match status" value="1"/>
</dbReference>
<evidence type="ECO:0000256" key="17">
    <source>
        <dbReference type="PIRSR" id="PIRSR038885-1"/>
    </source>
</evidence>
<dbReference type="GO" id="GO:0016491">
    <property type="term" value="F:oxidoreductase activity"/>
    <property type="evidence" value="ECO:0007669"/>
    <property type="project" value="UniProtKB-UniRule"/>
</dbReference>
<evidence type="ECO:0000256" key="6">
    <source>
        <dbReference type="ARBA" id="ARBA00022617"/>
    </source>
</evidence>
<keyword evidence="15 19" id="KW-0496">Mitochondrion</keyword>
<comment type="subunit">
    <text evidence="3">The main subunits of complex b-c1 are: cytochrome b, cytochrome c1 and the Rieske protein.</text>
</comment>
<keyword evidence="5 19" id="KW-0813">Transport</keyword>
<feature type="transmembrane region" description="Helical" evidence="19">
    <location>
        <begin position="37"/>
        <end position="56"/>
    </location>
</feature>
<keyword evidence="16 19" id="KW-0472">Membrane</keyword>
<evidence type="ECO:0000256" key="16">
    <source>
        <dbReference type="ARBA" id="ARBA00023136"/>
    </source>
</evidence>
<evidence type="ECO:0000256" key="11">
    <source>
        <dbReference type="ARBA" id="ARBA00022982"/>
    </source>
</evidence>
<feature type="transmembrane region" description="Helical" evidence="19">
    <location>
        <begin position="108"/>
        <end position="134"/>
    </location>
</feature>
<evidence type="ECO:0000256" key="1">
    <source>
        <dbReference type="ARBA" id="ARBA00002566"/>
    </source>
</evidence>
<dbReference type="GO" id="GO:0006122">
    <property type="term" value="P:mitochondrial electron transport, ubiquinol to cytochrome c"/>
    <property type="evidence" value="ECO:0007669"/>
    <property type="project" value="TreeGrafter"/>
</dbReference>
<feature type="domain" description="Cytochrome b/b6 N-terminal region profile" evidence="20">
    <location>
        <begin position="2"/>
        <end position="210"/>
    </location>
</feature>
<dbReference type="EMBL" id="LN871175">
    <property type="protein sequence ID" value="CTP93693.1"/>
    <property type="molecule type" value="Genomic_DNA"/>
</dbReference>
<feature type="binding site" description="axial binding residue" evidence="18">
    <location>
        <position position="98"/>
    </location>
    <ligand>
        <name>heme b</name>
        <dbReference type="ChEBI" id="CHEBI:60344"/>
        <label>b566</label>
    </ligand>
    <ligandPart>
        <name>Fe</name>
        <dbReference type="ChEBI" id="CHEBI:18248"/>
    </ligandPart>
</feature>
<evidence type="ECO:0000256" key="2">
    <source>
        <dbReference type="ARBA" id="ARBA00004448"/>
    </source>
</evidence>
<feature type="binding site" description="axial binding residue" evidence="18">
    <location>
        <position position="84"/>
    </location>
    <ligand>
        <name>heme b</name>
        <dbReference type="ChEBI" id="CHEBI:60344"/>
        <label>b562</label>
    </ligand>
    <ligandPart>
        <name>Fe</name>
        <dbReference type="ChEBI" id="CHEBI:18248"/>
    </ligandPart>
</feature>
<comment type="cofactor">
    <cofactor evidence="19">
        <name>heme b</name>
        <dbReference type="ChEBI" id="CHEBI:60344"/>
    </cofactor>
    <text evidence="19">Binds 2 heme groups non-covalently.</text>
</comment>
<gene>
    <name evidence="22" type="primary">CYTB</name>
</gene>
<dbReference type="InterPro" id="IPR005798">
    <property type="entry name" value="Cyt_b/b6_C"/>
</dbReference>
<dbReference type="PANTHER" id="PTHR19271:SF16">
    <property type="entry name" value="CYTOCHROME B"/>
    <property type="match status" value="1"/>
</dbReference>
<evidence type="ECO:0000256" key="10">
    <source>
        <dbReference type="ARBA" id="ARBA00022792"/>
    </source>
</evidence>
<comment type="function">
    <text evidence="1 19">Component of the ubiquinol-cytochrome c reductase complex (complex III or cytochrome b-c1 complex) that is part of the mitochondrial respiratory chain. The b-c1 complex mediates electron transfer from ubiquinol to cytochrome c. Contributes to the generation of a proton gradient across the mitochondrial membrane that is then used for ATP synthesis.</text>
</comment>
<evidence type="ECO:0000313" key="22">
    <source>
        <dbReference type="EMBL" id="CTP93693.1"/>
    </source>
</evidence>
<dbReference type="PROSITE" id="PS51003">
    <property type="entry name" value="CYTB_CTER"/>
    <property type="match status" value="1"/>
</dbReference>
<keyword evidence="14" id="KW-0830">Ubiquinone</keyword>
<dbReference type="InterPro" id="IPR027387">
    <property type="entry name" value="Cytb/b6-like_sf"/>
</dbReference>
<keyword evidence="8 19" id="KW-0812">Transmembrane</keyword>
<evidence type="ECO:0000256" key="3">
    <source>
        <dbReference type="ARBA" id="ARBA00011649"/>
    </source>
</evidence>
<dbReference type="SUPFAM" id="SSF81648">
    <property type="entry name" value="a domain/subunit of cytochrome bc1 complex (Ubiquinol-cytochrome c reductase)"/>
    <property type="match status" value="1"/>
</dbReference>
<dbReference type="GO" id="GO:0005743">
    <property type="term" value="C:mitochondrial inner membrane"/>
    <property type="evidence" value="ECO:0007669"/>
    <property type="project" value="UniProtKB-SubCell"/>
</dbReference>
<keyword evidence="6 18" id="KW-0349">Heme</keyword>
<feature type="binding site" description="axial binding residue" evidence="18">
    <location>
        <position position="197"/>
    </location>
    <ligand>
        <name>heme b</name>
        <dbReference type="ChEBI" id="CHEBI:60344"/>
        <label>b566</label>
    </ligand>
    <ligandPart>
        <name>Fe</name>
        <dbReference type="ChEBI" id="CHEBI:18248"/>
    </ligandPart>
</feature>
<dbReference type="InterPro" id="IPR048259">
    <property type="entry name" value="Cytochrome_b_N_euk/bac"/>
</dbReference>
<dbReference type="CDD" id="cd00290">
    <property type="entry name" value="cytochrome_b_C"/>
    <property type="match status" value="1"/>
</dbReference>
<evidence type="ECO:0000256" key="9">
    <source>
        <dbReference type="ARBA" id="ARBA00022723"/>
    </source>
</evidence>
<feature type="transmembrane region" description="Helical" evidence="19">
    <location>
        <begin position="76"/>
        <end position="96"/>
    </location>
</feature>
<name>A0A0M6X7L4_9CRUS</name>
<feature type="transmembrane region" description="Helical" evidence="19">
    <location>
        <begin position="180"/>
        <end position="201"/>
    </location>
</feature>
<evidence type="ECO:0000256" key="15">
    <source>
        <dbReference type="ARBA" id="ARBA00023128"/>
    </source>
</evidence>
<dbReference type="InterPro" id="IPR036150">
    <property type="entry name" value="Cyt_b/b6_C_sf"/>
</dbReference>
<dbReference type="Pfam" id="PF00032">
    <property type="entry name" value="Cytochrom_B_C"/>
    <property type="match status" value="1"/>
</dbReference>
<keyword evidence="10" id="KW-0999">Mitochondrion inner membrane</keyword>
<evidence type="ECO:0000256" key="8">
    <source>
        <dbReference type="ARBA" id="ARBA00022692"/>
    </source>
</evidence>
<organism evidence="22">
    <name type="scientific">Pseudoniphargus sorbasiensis</name>
    <dbReference type="NCBI Taxonomy" id="1688788"/>
    <lineage>
        <taxon>Eukaryota</taxon>
        <taxon>Metazoa</taxon>
        <taxon>Ecdysozoa</taxon>
        <taxon>Arthropoda</taxon>
        <taxon>Crustacea</taxon>
        <taxon>Multicrustacea</taxon>
        <taxon>Malacostraca</taxon>
        <taxon>Eumalacostraca</taxon>
        <taxon>Peracarida</taxon>
        <taxon>Amphipoda</taxon>
        <taxon>Senticaudata</taxon>
        <taxon>Gammarida</taxon>
        <taxon>Crangonyctidira</taxon>
        <taxon>Allocrangonyctoidea</taxon>
        <taxon>Allocrangonyctidae</taxon>
        <taxon>Pseudoniphargus</taxon>
    </lineage>
</organism>
<dbReference type="InterPro" id="IPR016174">
    <property type="entry name" value="Di-haem_cyt_TM"/>
</dbReference>
<comment type="similarity">
    <text evidence="19">Belongs to the cytochrome b family.</text>
</comment>
<dbReference type="InterPro" id="IPR030689">
    <property type="entry name" value="Cytochrome_b"/>
</dbReference>
<evidence type="ECO:0000256" key="7">
    <source>
        <dbReference type="ARBA" id="ARBA00022660"/>
    </source>
</evidence>
<dbReference type="AlphaFoldDB" id="A0A0M6X7L4"/>
<dbReference type="InterPro" id="IPR048260">
    <property type="entry name" value="Cytochrome_b_C_euk/bac"/>
</dbReference>
<evidence type="ECO:0000259" key="20">
    <source>
        <dbReference type="PROSITE" id="PS51002"/>
    </source>
</evidence>
<dbReference type="Gene3D" id="1.20.810.10">
    <property type="entry name" value="Cytochrome Bc1 Complex, Chain C"/>
    <property type="match status" value="1"/>
</dbReference>
<evidence type="ECO:0000256" key="19">
    <source>
        <dbReference type="RuleBase" id="RU362117"/>
    </source>
</evidence>
<dbReference type="PANTHER" id="PTHR19271">
    <property type="entry name" value="CYTOCHROME B"/>
    <property type="match status" value="1"/>
</dbReference>
<evidence type="ECO:0000256" key="14">
    <source>
        <dbReference type="ARBA" id="ARBA00023075"/>
    </source>
</evidence>
<comment type="subcellular location">
    <subcellularLocation>
        <location evidence="2">Mitochondrion inner membrane</location>
        <topology evidence="2">Multi-pass membrane protein</topology>
    </subcellularLocation>
</comment>
<feature type="binding site" evidence="17">
    <location>
        <position position="202"/>
    </location>
    <ligand>
        <name>a ubiquinone</name>
        <dbReference type="ChEBI" id="CHEBI:16389"/>
    </ligand>
</feature>
<evidence type="ECO:0000256" key="12">
    <source>
        <dbReference type="ARBA" id="ARBA00022989"/>
    </source>
</evidence>
<evidence type="ECO:0000256" key="4">
    <source>
        <dbReference type="ARBA" id="ARBA00013531"/>
    </source>
</evidence>
<dbReference type="GO" id="GO:0045275">
    <property type="term" value="C:respiratory chain complex III"/>
    <property type="evidence" value="ECO:0007669"/>
    <property type="project" value="InterPro"/>
</dbReference>
<sequence length="379" mass="43523">MLSQYYKKTPLFKIMDSTLVQLPAPANISFLWNSGSLLFICLMIQIISGILLASSYSASMEYSFSLVNIMMETTDMYWLTRCVHANGASLFLICMYTHIGRGLYYSSFLFMHTWNVGVAILLLTMATAFLGYVLPVNQMSFWGASVITNLFSEVPYIGPDIVRLIWGGVSVDSPTIMRFFTFHFLIPFIILMMVIIHITLLHQTVSSNPLGMSSNTEKIIFHPYFSIKDITGAFFIILLFFYLCLFYPLLLGENENLTPANTAVTPHHIQPEWYFLFAYAILRSIPNKLGGVIALILAIFILYLTPFTYTAKFKGFIFYPLNKFMFWSWVWVTIMLTWMGACPVEDPYILASQILTILYFIYFLFYPLTMSAQDKLMKI</sequence>
<dbReference type="PIRSF" id="PIRSF038885">
    <property type="entry name" value="COB"/>
    <property type="match status" value="1"/>
</dbReference>
<evidence type="ECO:0000259" key="21">
    <source>
        <dbReference type="PROSITE" id="PS51003"/>
    </source>
</evidence>
<dbReference type="PROSITE" id="PS51002">
    <property type="entry name" value="CYTB_NTER"/>
    <property type="match status" value="1"/>
</dbReference>
<evidence type="ECO:0000256" key="13">
    <source>
        <dbReference type="ARBA" id="ARBA00023004"/>
    </source>
</evidence>
<keyword evidence="13 18" id="KW-0408">Iron</keyword>
<keyword evidence="12 19" id="KW-1133">Transmembrane helix</keyword>
<reference evidence="22" key="1">
    <citation type="submission" date="2015-07" db="EMBL/GenBank/DDBJ databases">
        <title>Historical biogeography and phylogeny of an anchialine cave shrimp (Typhlatya: Decapoda: Atydae) based on mitochondrial and nuclear data.</title>
        <authorList>
            <person name="Jaume D."/>
            <person name="Alvarez F."/>
            <person name="Pons J."/>
            <person name="Iliffe T.M."/>
            <person name="Juan C."/>
            <person name="Botello B."/>
        </authorList>
    </citation>
    <scope>NUCLEOTIDE SEQUENCE</scope>
    <source>
        <tissue evidence="22">Adult</tissue>
    </source>
</reference>
<dbReference type="SUPFAM" id="SSF81342">
    <property type="entry name" value="Transmembrane di-heme cytochromes"/>
    <property type="match status" value="1"/>
</dbReference>
<dbReference type="InterPro" id="IPR005797">
    <property type="entry name" value="Cyt_b/b6_N"/>
</dbReference>
<accession>A0A0M6X7L4</accession>
<proteinExistence type="inferred from homology"/>
<protein>
    <recommendedName>
        <fullName evidence="4 19">Cytochrome b</fullName>
    </recommendedName>
</protein>
<keyword evidence="11 19" id="KW-0249">Electron transport</keyword>
<keyword evidence="9 18" id="KW-0479">Metal-binding</keyword>
<comment type="cofactor">
    <cofactor evidence="18">
        <name>heme</name>
        <dbReference type="ChEBI" id="CHEBI:30413"/>
    </cofactor>
    <text evidence="18">Binds 2 heme groups non-covalently.</text>
</comment>
<feature type="domain" description="Cytochrome b/b6 C-terminal region profile" evidence="21">
    <location>
        <begin position="211"/>
        <end position="379"/>
    </location>
</feature>
<dbReference type="GO" id="GO:0046872">
    <property type="term" value="F:metal ion binding"/>
    <property type="evidence" value="ECO:0007669"/>
    <property type="project" value="UniProtKB-UniRule"/>
</dbReference>
<evidence type="ECO:0000256" key="18">
    <source>
        <dbReference type="PIRSR" id="PIRSR038885-2"/>
    </source>
</evidence>
<feature type="transmembrane region" description="Helical" evidence="19">
    <location>
        <begin position="347"/>
        <end position="368"/>
    </location>
</feature>
<feature type="transmembrane region" description="Helical" evidence="19">
    <location>
        <begin position="230"/>
        <end position="250"/>
    </location>
</feature>
<dbReference type="CDD" id="cd00284">
    <property type="entry name" value="Cytochrome_b_N"/>
    <property type="match status" value="1"/>
</dbReference>
<evidence type="ECO:0000256" key="5">
    <source>
        <dbReference type="ARBA" id="ARBA00022448"/>
    </source>
</evidence>
<feature type="binding site" description="axial binding residue" evidence="18">
    <location>
        <position position="183"/>
    </location>
    <ligand>
        <name>heme b</name>
        <dbReference type="ChEBI" id="CHEBI:60344"/>
        <label>b562</label>
    </ligand>
    <ligandPart>
        <name>Fe</name>
        <dbReference type="ChEBI" id="CHEBI:18248"/>
    </ligandPart>
</feature>